<dbReference type="Gene3D" id="3.40.50.10490">
    <property type="entry name" value="Glucose-6-phosphate isomerase like protein, domain 1"/>
    <property type="match status" value="1"/>
</dbReference>
<proteinExistence type="predicted"/>
<dbReference type="GO" id="GO:0097367">
    <property type="term" value="F:carbohydrate derivative binding"/>
    <property type="evidence" value="ECO:0007669"/>
    <property type="project" value="InterPro"/>
</dbReference>
<gene>
    <name evidence="1" type="ORF">SCLAR_v1c13380</name>
</gene>
<dbReference type="SUPFAM" id="SSF53697">
    <property type="entry name" value="SIS domain"/>
    <property type="match status" value="1"/>
</dbReference>
<dbReference type="RefSeq" id="WP_100255161.1">
    <property type="nucleotide sequence ID" value="NZ_CP015819.1"/>
</dbReference>
<reference evidence="1 2" key="1">
    <citation type="submission" date="2017-11" db="EMBL/GenBank/DDBJ databases">
        <title>Complete genome sequence of Spiroplasma clarkii CN-5 (DSM 19994).</title>
        <authorList>
            <person name="Tsai Y.-M."/>
            <person name="Chang A."/>
            <person name="Lo W.-S."/>
            <person name="Kuo C.-H."/>
        </authorList>
    </citation>
    <scope>NUCLEOTIDE SEQUENCE [LARGE SCALE GENOMIC DNA]</scope>
    <source>
        <strain evidence="1 2">CN-5</strain>
    </source>
</reference>
<dbReference type="InterPro" id="IPR046348">
    <property type="entry name" value="SIS_dom_sf"/>
</dbReference>
<evidence type="ECO:0000313" key="2">
    <source>
        <dbReference type="Proteomes" id="UP000231179"/>
    </source>
</evidence>
<dbReference type="GO" id="GO:1901135">
    <property type="term" value="P:carbohydrate derivative metabolic process"/>
    <property type="evidence" value="ECO:0007669"/>
    <property type="project" value="InterPro"/>
</dbReference>
<keyword evidence="2" id="KW-1185">Reference proteome</keyword>
<protein>
    <recommendedName>
        <fullName evidence="3">MurR/RpiR family transcriptional regulator</fullName>
    </recommendedName>
</protein>
<sequence>MILKISDMNAKELDFYYYCRKNIDIVIDKPLNEVAKKFGCGVSFIYSFFEKNNILGVKDFVKILVEEKCADDFEKQQLLELTTDNKLWKPTIATINELKTEYSNAIDQYEKIEIIAELINKCENVYGLGFGYSELAVKDFLGFLTHCKKSVHTINYDFNHDITNYIKPNSLVIFYSVRFIQKKYSDIIEKLNRIKNCHLVLVTNGSVQNPNISVIYRIENAIKYQETFGDLYFLSPVTSFYLFNTFLKTMVFEKHRADLLNDQDFVNESMSWVDIKKY</sequence>
<evidence type="ECO:0008006" key="3">
    <source>
        <dbReference type="Google" id="ProtNLM"/>
    </source>
</evidence>
<dbReference type="Proteomes" id="UP000231179">
    <property type="component" value="Chromosome"/>
</dbReference>
<dbReference type="KEGG" id="scla:SCLARK_0013"/>
<dbReference type="EMBL" id="CP024870">
    <property type="protein sequence ID" value="ATX71636.1"/>
    <property type="molecule type" value="Genomic_DNA"/>
</dbReference>
<dbReference type="OrthoDB" id="388021at2"/>
<name>A0A1Y0KZE0_9MOLU</name>
<evidence type="ECO:0000313" key="1">
    <source>
        <dbReference type="EMBL" id="ATX71636.1"/>
    </source>
</evidence>
<organism evidence="1 2">
    <name type="scientific">Spiroplasma clarkii</name>
    <dbReference type="NCBI Taxonomy" id="2139"/>
    <lineage>
        <taxon>Bacteria</taxon>
        <taxon>Bacillati</taxon>
        <taxon>Mycoplasmatota</taxon>
        <taxon>Mollicutes</taxon>
        <taxon>Entomoplasmatales</taxon>
        <taxon>Spiroplasmataceae</taxon>
        <taxon>Spiroplasma</taxon>
    </lineage>
</organism>
<accession>A0A1Y0KZE0</accession>
<dbReference type="AlphaFoldDB" id="A0A1Y0KZE0"/>